<feature type="compositionally biased region" description="Basic residues" evidence="1">
    <location>
        <begin position="126"/>
        <end position="143"/>
    </location>
</feature>
<protein>
    <submittedName>
        <fullName evidence="2">Uncharacterized protein</fullName>
    </submittedName>
</protein>
<dbReference type="Proteomes" id="UP000249758">
    <property type="component" value="Segment"/>
</dbReference>
<proteinExistence type="predicted"/>
<dbReference type="EMBL" id="MG011691">
    <property type="protein sequence ID" value="AVK77579.1"/>
    <property type="molecule type" value="Genomic_DNA"/>
</dbReference>
<name>A0A2U7UGD2_9VIRU</name>
<feature type="region of interest" description="Disordered" evidence="1">
    <location>
        <begin position="99"/>
        <end position="143"/>
    </location>
</feature>
<dbReference type="RefSeq" id="YP_009481575.1">
    <property type="nucleotide sequence ID" value="NC_037665.1"/>
</dbReference>
<gene>
    <name evidence="2" type="ORF">pmac_cds_891</name>
</gene>
<sequence length="143" mass="15595">MANKTSVHCDPVHHRNGATPTADEVMALYPTIPADADPDKIMLFLQLVYPLHYVAAKGRLCLFVGKSPSDPDCVRFNTVLDDEGNSIFAKRVLGDMEAAATRKAATTPDRAGKAAPKTAGGEHTSANRRSRKTKRQQNRPRPN</sequence>
<evidence type="ECO:0000256" key="1">
    <source>
        <dbReference type="SAM" id="MobiDB-lite"/>
    </source>
</evidence>
<dbReference type="KEGG" id="vg:36842034"/>
<accession>A0A2U7UGD2</accession>
<dbReference type="GeneID" id="36842034"/>
<reference evidence="2" key="1">
    <citation type="journal article" date="2018" name="Nat. Commun.">
        <title>Diversity and evolution of the emerging Pandoraviridae family.</title>
        <authorList>
            <person name="Legendre M."/>
            <person name="Fabre E."/>
            <person name="Poirot O."/>
            <person name="Jeudy S."/>
            <person name="Lartigue A."/>
            <person name="Alempic J.M."/>
            <person name="Beucher L."/>
            <person name="Philippe N."/>
            <person name="Bertaux L."/>
            <person name="Christo-Foroux E."/>
            <person name="Labadie K."/>
            <person name="Coute Y."/>
            <person name="Abergel C."/>
            <person name="Claverie J.M."/>
        </authorList>
    </citation>
    <scope>NUCLEOTIDE SEQUENCE [LARGE SCALE GENOMIC DNA]</scope>
    <source>
        <strain evidence="2">Macleodensis</strain>
    </source>
</reference>
<organism evidence="2">
    <name type="scientific">Pandoravirus macleodensis</name>
    <dbReference type="NCBI Taxonomy" id="2107707"/>
    <lineage>
        <taxon>Viruses</taxon>
        <taxon>Pandoravirus</taxon>
    </lineage>
</organism>
<evidence type="ECO:0000313" key="2">
    <source>
        <dbReference type="EMBL" id="AVK77579.1"/>
    </source>
</evidence>